<reference evidence="7 8" key="1">
    <citation type="submission" date="2020-06" db="EMBL/GenBank/DDBJ databases">
        <authorList>
            <person name="Li R."/>
            <person name="Bekaert M."/>
        </authorList>
    </citation>
    <scope>NUCLEOTIDE SEQUENCE [LARGE SCALE GENOMIC DNA]</scope>
    <source>
        <strain evidence="8">wild</strain>
    </source>
</reference>
<evidence type="ECO:0000313" key="7">
    <source>
        <dbReference type="EMBL" id="CAC5424346.1"/>
    </source>
</evidence>
<proteinExistence type="inferred from homology"/>
<evidence type="ECO:0000256" key="5">
    <source>
        <dbReference type="SAM" id="Phobius"/>
    </source>
</evidence>
<evidence type="ECO:0000256" key="1">
    <source>
        <dbReference type="ARBA" id="ARBA00007824"/>
    </source>
</evidence>
<dbReference type="Pfam" id="PF04970">
    <property type="entry name" value="LRAT"/>
    <property type="match status" value="1"/>
</dbReference>
<evidence type="ECO:0000256" key="2">
    <source>
        <dbReference type="ARBA" id="ARBA00022679"/>
    </source>
</evidence>
<keyword evidence="5" id="KW-0472">Membrane</keyword>
<dbReference type="GO" id="GO:0005737">
    <property type="term" value="C:cytoplasm"/>
    <property type="evidence" value="ECO:0007669"/>
    <property type="project" value="TreeGrafter"/>
</dbReference>
<sequence>MGINPENAENVLERTNEYTTYLIKDIHVNSYEHKIMAQKTLPNPNKTLVEEGDLLEIDRGAYCHWAVYIGNNEVVHVAGIDGPVASDPSHSFSVSGVLFDKAEVKRENVFDVLGTSKCTINNSKDRGNKCFTPKEVVKRALSMIGPLKYNVLWSNCEHFASWCRNGEAISKQADNLLTAGMVVGTVVIIGGLLYNVIGSDKSSKR</sequence>
<dbReference type="InterPro" id="IPR051496">
    <property type="entry name" value="H-rev107_PLA/AT"/>
</dbReference>
<keyword evidence="3 7" id="KW-0378">Hydrolase</keyword>
<accession>A0A6J8EXD7</accession>
<evidence type="ECO:0000256" key="4">
    <source>
        <dbReference type="ARBA" id="ARBA00023098"/>
    </source>
</evidence>
<dbReference type="GO" id="GO:0016410">
    <property type="term" value="F:N-acyltransferase activity"/>
    <property type="evidence" value="ECO:0007669"/>
    <property type="project" value="TreeGrafter"/>
</dbReference>
<keyword evidence="5" id="KW-1133">Transmembrane helix</keyword>
<evidence type="ECO:0000313" key="8">
    <source>
        <dbReference type="Proteomes" id="UP000507470"/>
    </source>
</evidence>
<feature type="domain" description="LRAT" evidence="6">
    <location>
        <begin position="54"/>
        <end position="172"/>
    </location>
</feature>
<comment type="similarity">
    <text evidence="1">Belongs to the H-rev107 family.</text>
</comment>
<keyword evidence="8" id="KW-1185">Reference proteome</keyword>
<dbReference type="EC" id="3.1.1.4" evidence="7"/>
<keyword evidence="2" id="KW-0808">Transferase</keyword>
<protein>
    <submittedName>
        <fullName evidence="7">PLA2G16</fullName>
        <ecNumber evidence="7">3.1.1.32</ecNumber>
        <ecNumber evidence="7">3.1.1.4</ecNumber>
    </submittedName>
</protein>
<dbReference type="Gene3D" id="3.90.1720.10">
    <property type="entry name" value="endopeptidase domain like (from Nostoc punctiforme)"/>
    <property type="match status" value="1"/>
</dbReference>
<dbReference type="GO" id="GO:0070292">
    <property type="term" value="P:N-acylphosphatidylethanolamine metabolic process"/>
    <property type="evidence" value="ECO:0007669"/>
    <property type="project" value="TreeGrafter"/>
</dbReference>
<evidence type="ECO:0000259" key="6">
    <source>
        <dbReference type="PROSITE" id="PS51934"/>
    </source>
</evidence>
<dbReference type="GO" id="GO:0008970">
    <property type="term" value="F:phospholipase A1 activity"/>
    <property type="evidence" value="ECO:0007669"/>
    <property type="project" value="UniProtKB-EC"/>
</dbReference>
<keyword evidence="4" id="KW-0443">Lipid metabolism</keyword>
<dbReference type="AlphaFoldDB" id="A0A6J8EXD7"/>
<dbReference type="GO" id="GO:0004623">
    <property type="term" value="F:phospholipase A2 activity"/>
    <property type="evidence" value="ECO:0007669"/>
    <property type="project" value="UniProtKB-EC"/>
</dbReference>
<dbReference type="PANTHER" id="PTHR13943:SF77">
    <property type="entry name" value="LRAT DOMAIN-CONTAINING PROTEIN"/>
    <property type="match status" value="1"/>
</dbReference>
<organism evidence="7 8">
    <name type="scientific">Mytilus coruscus</name>
    <name type="common">Sea mussel</name>
    <dbReference type="NCBI Taxonomy" id="42192"/>
    <lineage>
        <taxon>Eukaryota</taxon>
        <taxon>Metazoa</taxon>
        <taxon>Spiralia</taxon>
        <taxon>Lophotrochozoa</taxon>
        <taxon>Mollusca</taxon>
        <taxon>Bivalvia</taxon>
        <taxon>Autobranchia</taxon>
        <taxon>Pteriomorphia</taxon>
        <taxon>Mytilida</taxon>
        <taxon>Mytiloidea</taxon>
        <taxon>Mytilidae</taxon>
        <taxon>Mytilinae</taxon>
        <taxon>Mytilus</taxon>
    </lineage>
</organism>
<feature type="transmembrane region" description="Helical" evidence="5">
    <location>
        <begin position="176"/>
        <end position="197"/>
    </location>
</feature>
<keyword evidence="5" id="KW-0812">Transmembrane</keyword>
<dbReference type="EMBL" id="CACVKT020010008">
    <property type="protein sequence ID" value="CAC5424346.1"/>
    <property type="molecule type" value="Genomic_DNA"/>
</dbReference>
<dbReference type="PROSITE" id="PS51934">
    <property type="entry name" value="LRAT"/>
    <property type="match status" value="1"/>
</dbReference>
<dbReference type="PANTHER" id="PTHR13943">
    <property type="entry name" value="HRAS-LIKE SUPPRESSOR - RELATED"/>
    <property type="match status" value="1"/>
</dbReference>
<gene>
    <name evidence="7" type="ORF">MCOR_56264</name>
</gene>
<name>A0A6J8EXD7_MYTCO</name>
<dbReference type="EC" id="3.1.1.32" evidence="7"/>
<dbReference type="InterPro" id="IPR007053">
    <property type="entry name" value="LRAT_dom"/>
</dbReference>
<dbReference type="OrthoDB" id="6114240at2759"/>
<evidence type="ECO:0000256" key="3">
    <source>
        <dbReference type="ARBA" id="ARBA00022801"/>
    </source>
</evidence>
<dbReference type="Proteomes" id="UP000507470">
    <property type="component" value="Unassembled WGS sequence"/>
</dbReference>